<reference evidence="2" key="2">
    <citation type="submission" date="2020-11" db="EMBL/GenBank/DDBJ databases">
        <authorList>
            <consortium name="DOE Joint Genome Institute"/>
            <person name="Kuo A."/>
            <person name="Miyauchi S."/>
            <person name="Kiss E."/>
            <person name="Drula E."/>
            <person name="Kohler A."/>
            <person name="Sanchez-Garcia M."/>
            <person name="Andreopoulos B."/>
            <person name="Barry K.W."/>
            <person name="Bonito G."/>
            <person name="Buee M."/>
            <person name="Carver A."/>
            <person name="Chen C."/>
            <person name="Cichocki N."/>
            <person name="Clum A."/>
            <person name="Culley D."/>
            <person name="Crous P.W."/>
            <person name="Fauchery L."/>
            <person name="Girlanda M."/>
            <person name="Hayes R."/>
            <person name="Keri Z."/>
            <person name="Labutti K."/>
            <person name="Lipzen A."/>
            <person name="Lombard V."/>
            <person name="Magnuson J."/>
            <person name="Maillard F."/>
            <person name="Morin E."/>
            <person name="Murat C."/>
            <person name="Nolan M."/>
            <person name="Ohm R."/>
            <person name="Pangilinan J."/>
            <person name="Pereira M."/>
            <person name="Perotto S."/>
            <person name="Peter M."/>
            <person name="Riley R."/>
            <person name="Sitrit Y."/>
            <person name="Stielow B."/>
            <person name="Szollosi G."/>
            <person name="Zifcakova L."/>
            <person name="Stursova M."/>
            <person name="Spatafora J.W."/>
            <person name="Tedersoo L."/>
            <person name="Vaario L.-M."/>
            <person name="Yamada A."/>
            <person name="Yan M."/>
            <person name="Wang P."/>
            <person name="Xu J."/>
            <person name="Bruns T."/>
            <person name="Baldrian P."/>
            <person name="Vilgalys R."/>
            <person name="Henrissat B."/>
            <person name="Grigoriev I.V."/>
            <person name="Hibbett D."/>
            <person name="Nagy L.G."/>
            <person name="Martin F.M."/>
        </authorList>
    </citation>
    <scope>NUCLEOTIDE SEQUENCE</scope>
    <source>
        <strain evidence="2">UH-Tt-Lm1</strain>
    </source>
</reference>
<evidence type="ECO:0000256" key="1">
    <source>
        <dbReference type="SAM" id="MobiDB-lite"/>
    </source>
</evidence>
<proteinExistence type="predicted"/>
<evidence type="ECO:0000313" key="3">
    <source>
        <dbReference type="Proteomes" id="UP000736335"/>
    </source>
</evidence>
<feature type="compositionally biased region" description="Polar residues" evidence="1">
    <location>
        <begin position="190"/>
        <end position="200"/>
    </location>
</feature>
<feature type="compositionally biased region" description="Basic and acidic residues" evidence="1">
    <location>
        <begin position="122"/>
        <end position="166"/>
    </location>
</feature>
<protein>
    <submittedName>
        <fullName evidence="2">Uncharacterized protein</fullName>
    </submittedName>
</protein>
<gene>
    <name evidence="2" type="ORF">BJ322DRAFT_321844</name>
</gene>
<evidence type="ECO:0000313" key="2">
    <source>
        <dbReference type="EMBL" id="KAF9780219.1"/>
    </source>
</evidence>
<feature type="compositionally biased region" description="Basic and acidic residues" evidence="1">
    <location>
        <begin position="13"/>
        <end position="26"/>
    </location>
</feature>
<reference evidence="2" key="1">
    <citation type="journal article" date="2020" name="Nat. Commun.">
        <title>Large-scale genome sequencing of mycorrhizal fungi provides insights into the early evolution of symbiotic traits.</title>
        <authorList>
            <person name="Miyauchi S."/>
            <person name="Kiss E."/>
            <person name="Kuo A."/>
            <person name="Drula E."/>
            <person name="Kohler A."/>
            <person name="Sanchez-Garcia M."/>
            <person name="Morin E."/>
            <person name="Andreopoulos B."/>
            <person name="Barry K.W."/>
            <person name="Bonito G."/>
            <person name="Buee M."/>
            <person name="Carver A."/>
            <person name="Chen C."/>
            <person name="Cichocki N."/>
            <person name="Clum A."/>
            <person name="Culley D."/>
            <person name="Crous P.W."/>
            <person name="Fauchery L."/>
            <person name="Girlanda M."/>
            <person name="Hayes R.D."/>
            <person name="Keri Z."/>
            <person name="LaButti K."/>
            <person name="Lipzen A."/>
            <person name="Lombard V."/>
            <person name="Magnuson J."/>
            <person name="Maillard F."/>
            <person name="Murat C."/>
            <person name="Nolan M."/>
            <person name="Ohm R.A."/>
            <person name="Pangilinan J."/>
            <person name="Pereira M.F."/>
            <person name="Perotto S."/>
            <person name="Peter M."/>
            <person name="Pfister S."/>
            <person name="Riley R."/>
            <person name="Sitrit Y."/>
            <person name="Stielow J.B."/>
            <person name="Szollosi G."/>
            <person name="Zifcakova L."/>
            <person name="Stursova M."/>
            <person name="Spatafora J.W."/>
            <person name="Tedersoo L."/>
            <person name="Vaario L.M."/>
            <person name="Yamada A."/>
            <person name="Yan M."/>
            <person name="Wang P."/>
            <person name="Xu J."/>
            <person name="Bruns T."/>
            <person name="Baldrian P."/>
            <person name="Vilgalys R."/>
            <person name="Dunand C."/>
            <person name="Henrissat B."/>
            <person name="Grigoriev I.V."/>
            <person name="Hibbett D."/>
            <person name="Nagy L.G."/>
            <person name="Martin F.M."/>
        </authorList>
    </citation>
    <scope>NUCLEOTIDE SEQUENCE</scope>
    <source>
        <strain evidence="2">UH-Tt-Lm1</strain>
    </source>
</reference>
<comment type="caution">
    <text evidence="2">The sequence shown here is derived from an EMBL/GenBank/DDBJ whole genome shotgun (WGS) entry which is preliminary data.</text>
</comment>
<accession>A0A9P6H869</accession>
<sequence length="392" mass="43407">MVLANAKVFGGGKGKERERSVDRTGDVWKATPLPTSENKKGRESRNSNTTNISGPLNPRVTRGRIKHGSFDFERPLSSAGYSTRSTRWSSSGRASSESDRNPNSHGNGHLWNGPATSTYPIQEERSSLGRSQSVKDRDRDRGQPRIRFADETSTHTRGRTSHDSRSRAQPQPQHSTLPPKPPGRGLGQLKNGNPVATHTNLPYRPEGGSWGRNTPKRAGLGGAGYAHNLPSFGMSVTSLNLEGDVNGLPPRSNSPQAVTIPMDRSGMKRHAGKGRSLDLGLGLNWAPTRVREEAVMDFSEMGVSPRWRREAEMKESYRVKVLESFEQVLSESGYAKFREYIQRFDSRSMPVDGPSGLMHKVRRLLETSARGLDAKTKQLLLEKLDRVAQHPR</sequence>
<feature type="region of interest" description="Disordered" evidence="1">
    <location>
        <begin position="1"/>
        <end position="215"/>
    </location>
</feature>
<dbReference type="EMBL" id="WIUZ02000017">
    <property type="protein sequence ID" value="KAF9780219.1"/>
    <property type="molecule type" value="Genomic_DNA"/>
</dbReference>
<dbReference type="AlphaFoldDB" id="A0A9P6H869"/>
<feature type="compositionally biased region" description="Low complexity" evidence="1">
    <location>
        <begin position="82"/>
        <end position="95"/>
    </location>
</feature>
<organism evidence="2 3">
    <name type="scientific">Thelephora terrestris</name>
    <dbReference type="NCBI Taxonomy" id="56493"/>
    <lineage>
        <taxon>Eukaryota</taxon>
        <taxon>Fungi</taxon>
        <taxon>Dikarya</taxon>
        <taxon>Basidiomycota</taxon>
        <taxon>Agaricomycotina</taxon>
        <taxon>Agaricomycetes</taxon>
        <taxon>Thelephorales</taxon>
        <taxon>Thelephoraceae</taxon>
        <taxon>Thelephora</taxon>
    </lineage>
</organism>
<dbReference type="Proteomes" id="UP000736335">
    <property type="component" value="Unassembled WGS sequence"/>
</dbReference>
<dbReference type="OrthoDB" id="3260940at2759"/>
<keyword evidence="3" id="KW-1185">Reference proteome</keyword>
<feature type="compositionally biased region" description="Polar residues" evidence="1">
    <location>
        <begin position="167"/>
        <end position="176"/>
    </location>
</feature>
<name>A0A9P6H869_9AGAM</name>